<evidence type="ECO:0000313" key="1">
    <source>
        <dbReference type="EMBL" id="KAI8556866.1"/>
    </source>
</evidence>
<dbReference type="Proteomes" id="UP001062846">
    <property type="component" value="Chromosome 5"/>
</dbReference>
<keyword evidence="2" id="KW-1185">Reference proteome</keyword>
<comment type="caution">
    <text evidence="1">The sequence shown here is derived from an EMBL/GenBank/DDBJ whole genome shotgun (WGS) entry which is preliminary data.</text>
</comment>
<proteinExistence type="predicted"/>
<organism evidence="1 2">
    <name type="scientific">Rhododendron molle</name>
    <name type="common">Chinese azalea</name>
    <name type="synonym">Azalea mollis</name>
    <dbReference type="NCBI Taxonomy" id="49168"/>
    <lineage>
        <taxon>Eukaryota</taxon>
        <taxon>Viridiplantae</taxon>
        <taxon>Streptophyta</taxon>
        <taxon>Embryophyta</taxon>
        <taxon>Tracheophyta</taxon>
        <taxon>Spermatophyta</taxon>
        <taxon>Magnoliopsida</taxon>
        <taxon>eudicotyledons</taxon>
        <taxon>Gunneridae</taxon>
        <taxon>Pentapetalae</taxon>
        <taxon>asterids</taxon>
        <taxon>Ericales</taxon>
        <taxon>Ericaceae</taxon>
        <taxon>Ericoideae</taxon>
        <taxon>Rhodoreae</taxon>
        <taxon>Rhododendron</taxon>
    </lineage>
</organism>
<name>A0ACC0NVF1_RHOML</name>
<accession>A0ACC0NVF1</accession>
<sequence length="260" mass="29316">MASIQSTARAQTNVPIEIAIEILSRLPVKSLLRFKSVCKTWYALINTPHFVSKHLTQSTLNPSPTFSSLLVSTSDTSNNHSSLLHLNRPFHEHTALDFPFLTEWEDFCIVGNCNGLLCFYKCEYPVILCDPETRDFCRLSNDVWWDHTNVAFGFGFHPGANDYKLIRIVSWVCTPDGKFFVQTDMFEMGSDNWREIEAKMPSVYGEEVVDAVEYEILGCHTSAFLNGVFYRQATVSVSDEVIVVSFDMDSESGGDLPLSA</sequence>
<reference evidence="1" key="1">
    <citation type="submission" date="2022-02" db="EMBL/GenBank/DDBJ databases">
        <title>Plant Genome Project.</title>
        <authorList>
            <person name="Zhang R.-G."/>
        </authorList>
    </citation>
    <scope>NUCLEOTIDE SEQUENCE</scope>
    <source>
        <strain evidence="1">AT1</strain>
    </source>
</reference>
<evidence type="ECO:0000313" key="2">
    <source>
        <dbReference type="Proteomes" id="UP001062846"/>
    </source>
</evidence>
<gene>
    <name evidence="1" type="ORF">RHMOL_Rhmol05G0289200</name>
</gene>
<protein>
    <submittedName>
        <fullName evidence="1">Uncharacterized protein</fullName>
    </submittedName>
</protein>
<dbReference type="EMBL" id="CM046392">
    <property type="protein sequence ID" value="KAI8556866.1"/>
    <property type="molecule type" value="Genomic_DNA"/>
</dbReference>